<comment type="caution">
    <text evidence="1">The sequence shown here is derived from an EMBL/GenBank/DDBJ whole genome shotgun (WGS) entry which is preliminary data.</text>
</comment>
<sequence>MLEYPPLSTANEQMLPEALSLFVDRLEGGENLSSGWSKLIPPGWSNRIPELLRTGYGIVRSPSWA</sequence>
<accession>A0A109JRV1</accession>
<dbReference type="Proteomes" id="UP000068164">
    <property type="component" value="Unassembled WGS sequence"/>
</dbReference>
<name>A0A109JRV1_9HYPH</name>
<protein>
    <submittedName>
        <fullName evidence="1">Uncharacterized protein</fullName>
    </submittedName>
</protein>
<dbReference type="AlphaFoldDB" id="A0A109JRV1"/>
<keyword evidence="2" id="KW-1185">Reference proteome</keyword>
<evidence type="ECO:0000313" key="1">
    <source>
        <dbReference type="EMBL" id="KWV53981.1"/>
    </source>
</evidence>
<gene>
    <name evidence="1" type="ORF">AS026_02920</name>
</gene>
<proteinExistence type="predicted"/>
<dbReference type="RefSeq" id="WP_131815317.1">
    <property type="nucleotide sequence ID" value="NZ_LNCD01000063.1"/>
</dbReference>
<reference evidence="1 2" key="1">
    <citation type="submission" date="2015-11" db="EMBL/GenBank/DDBJ databases">
        <title>Draft Genome Sequence of the Strain BR 10423 (Rhizobium sp.) isolated from nodules of Mimosa pudica.</title>
        <authorList>
            <person name="Barauna A.C."/>
            <person name="Zilli J.E."/>
            <person name="Simoes-Araujo J.L."/>
            <person name="Reis V.M."/>
            <person name="James E.K."/>
            <person name="Reis F.B.Jr."/>
            <person name="Rouws L.F."/>
            <person name="Passos S.R."/>
            <person name="Gois S.R."/>
        </authorList>
    </citation>
    <scope>NUCLEOTIDE SEQUENCE [LARGE SCALE GENOMIC DNA]</scope>
    <source>
        <strain evidence="1 2">BR10423</strain>
    </source>
</reference>
<organism evidence="1 2">
    <name type="scientific">Rhizobium altiplani</name>
    <dbReference type="NCBI Taxonomy" id="1864509"/>
    <lineage>
        <taxon>Bacteria</taxon>
        <taxon>Pseudomonadati</taxon>
        <taxon>Pseudomonadota</taxon>
        <taxon>Alphaproteobacteria</taxon>
        <taxon>Hyphomicrobiales</taxon>
        <taxon>Rhizobiaceae</taxon>
        <taxon>Rhizobium/Agrobacterium group</taxon>
        <taxon>Rhizobium</taxon>
    </lineage>
</organism>
<dbReference type="EMBL" id="LNCD01000063">
    <property type="protein sequence ID" value="KWV53981.1"/>
    <property type="molecule type" value="Genomic_DNA"/>
</dbReference>
<evidence type="ECO:0000313" key="2">
    <source>
        <dbReference type="Proteomes" id="UP000068164"/>
    </source>
</evidence>